<comment type="cofactor">
    <cofactor evidence="2">
        <name>Mn(2+)</name>
        <dbReference type="ChEBI" id="CHEBI:29035"/>
    </cofactor>
    <text evidence="2">The Mn(2+) ion enhances activity.</text>
</comment>
<evidence type="ECO:0000256" key="1">
    <source>
        <dbReference type="ARBA" id="ARBA00022801"/>
    </source>
</evidence>
<feature type="binding site" evidence="2">
    <location>
        <position position="365"/>
    </location>
    <ligand>
        <name>Mn(2+)</name>
        <dbReference type="ChEBI" id="CHEBI:29035"/>
        <label>2</label>
    </ligand>
</feature>
<evidence type="ECO:0000259" key="3">
    <source>
        <dbReference type="Pfam" id="PF07687"/>
    </source>
</evidence>
<comment type="caution">
    <text evidence="4">The sequence shown here is derived from an EMBL/GenBank/DDBJ whole genome shotgun (WGS) entry which is preliminary data.</text>
</comment>
<evidence type="ECO:0000256" key="2">
    <source>
        <dbReference type="PIRSR" id="PIRSR005962-1"/>
    </source>
</evidence>
<keyword evidence="2" id="KW-0479">Metal-binding</keyword>
<dbReference type="GO" id="GO:0050118">
    <property type="term" value="F:N-acetyldiaminopimelate deacetylase activity"/>
    <property type="evidence" value="ECO:0007669"/>
    <property type="project" value="UniProtKB-ARBA"/>
</dbReference>
<dbReference type="GO" id="GO:0046872">
    <property type="term" value="F:metal ion binding"/>
    <property type="evidence" value="ECO:0007669"/>
    <property type="project" value="UniProtKB-KW"/>
</dbReference>
<dbReference type="InterPro" id="IPR002933">
    <property type="entry name" value="Peptidase_M20"/>
</dbReference>
<dbReference type="Gene3D" id="3.40.630.10">
    <property type="entry name" value="Zn peptidases"/>
    <property type="match status" value="1"/>
</dbReference>
<reference evidence="4 5" key="1">
    <citation type="submission" date="2016-10" db="EMBL/GenBank/DDBJ databases">
        <authorList>
            <person name="Varghese N."/>
            <person name="Submissions S."/>
        </authorList>
    </citation>
    <scope>NUCLEOTIDE SEQUENCE [LARGE SCALE GENOMIC DNA]</scope>
    <source>
        <strain evidence="4 5">LMG 21974</strain>
    </source>
</reference>
<sequence>MPIDTLLRDDAALKIEDFLPDMVNLRRDIHQHPELGYEERRTSDLVAASLSAWGYEVHRGLGGTGVVGTLRVGSGSKRLGIRADMDALPIVEATGLPYASANAGRMHACGHDGHTTTLLTAARYLAETRAFDGTLHLIFQPAEEGLGGALRMIEDGLFDLFPCDAVFGFHNMPGVPAGHFCFVEGPAMASADTADLRIVGQGGHGAVPHKAVDPVVASASTIMALQSIVSRNIDPLETAVISIGSIHGGHANNVIPDAVDMKLTIRAFSNSVRDQLEQRIRAVTQAQAESFGATAQLDYRRGYPVLVNHTQETAFARSVAEECFGSQSIVPNFAPISASEDFAYMLERCPGCYLFIGNGNSASLHNPAYDFNDALLPIGARYWAKLAERYLV</sequence>
<protein>
    <submittedName>
        <fullName evidence="4">Hippurate hydrolase</fullName>
    </submittedName>
</protein>
<feature type="binding site" evidence="2">
    <location>
        <position position="111"/>
    </location>
    <ligand>
        <name>Mn(2+)</name>
        <dbReference type="ChEBI" id="CHEBI:29035"/>
        <label>2</label>
    </ligand>
</feature>
<dbReference type="InterPro" id="IPR011650">
    <property type="entry name" value="Peptidase_M20_dimer"/>
</dbReference>
<dbReference type="PIRSF" id="PIRSF005962">
    <property type="entry name" value="Pept_M20D_amidohydro"/>
    <property type="match status" value="1"/>
</dbReference>
<keyword evidence="1 4" id="KW-0378">Hydrolase</keyword>
<name>A0A9X8QHB2_9PSED</name>
<dbReference type="Gene3D" id="3.30.70.360">
    <property type="match status" value="1"/>
</dbReference>
<evidence type="ECO:0000313" key="4">
    <source>
        <dbReference type="EMBL" id="SEP55839.1"/>
    </source>
</evidence>
<dbReference type="RefSeq" id="WP_074820848.1">
    <property type="nucleotide sequence ID" value="NZ_FOEV01000001.1"/>
</dbReference>
<feature type="domain" description="Peptidase M20 dimerisation" evidence="3">
    <location>
        <begin position="193"/>
        <end position="288"/>
    </location>
</feature>
<dbReference type="Proteomes" id="UP000183210">
    <property type="component" value="Unassembled WGS sequence"/>
</dbReference>
<dbReference type="InterPro" id="IPR017439">
    <property type="entry name" value="Amidohydrolase"/>
</dbReference>
<proteinExistence type="predicted"/>
<feature type="binding site" evidence="2">
    <location>
        <position position="170"/>
    </location>
    <ligand>
        <name>Mn(2+)</name>
        <dbReference type="ChEBI" id="CHEBI:29035"/>
        <label>2</label>
    </ligand>
</feature>
<feature type="binding site" evidence="2">
    <location>
        <position position="144"/>
    </location>
    <ligand>
        <name>Mn(2+)</name>
        <dbReference type="ChEBI" id="CHEBI:29035"/>
        <label>2</label>
    </ligand>
</feature>
<dbReference type="Pfam" id="PF07687">
    <property type="entry name" value="M20_dimer"/>
    <property type="match status" value="1"/>
</dbReference>
<dbReference type="FunFam" id="3.30.70.360:FF:000001">
    <property type="entry name" value="N-acetyldiaminopimelate deacetylase"/>
    <property type="match status" value="1"/>
</dbReference>
<feature type="binding site" evidence="2">
    <location>
        <position position="109"/>
    </location>
    <ligand>
        <name>Mn(2+)</name>
        <dbReference type="ChEBI" id="CHEBI:29035"/>
        <label>2</label>
    </ligand>
</feature>
<dbReference type="SUPFAM" id="SSF55031">
    <property type="entry name" value="Bacterial exopeptidase dimerisation domain"/>
    <property type="match status" value="1"/>
</dbReference>
<accession>A0A9X8QHB2</accession>
<organism evidence="4 5">
    <name type="scientific">Pseudomonas lutea</name>
    <dbReference type="NCBI Taxonomy" id="243924"/>
    <lineage>
        <taxon>Bacteria</taxon>
        <taxon>Pseudomonadati</taxon>
        <taxon>Pseudomonadota</taxon>
        <taxon>Gammaproteobacteria</taxon>
        <taxon>Pseudomonadales</taxon>
        <taxon>Pseudomonadaceae</taxon>
        <taxon>Pseudomonas</taxon>
    </lineage>
</organism>
<dbReference type="AlphaFoldDB" id="A0A9X8QHB2"/>
<dbReference type="NCBIfam" id="TIGR01891">
    <property type="entry name" value="amidohydrolases"/>
    <property type="match status" value="1"/>
</dbReference>
<gene>
    <name evidence="4" type="ORF">SAMN05216409_10143</name>
</gene>
<dbReference type="SUPFAM" id="SSF53187">
    <property type="entry name" value="Zn-dependent exopeptidases"/>
    <property type="match status" value="1"/>
</dbReference>
<dbReference type="Pfam" id="PF01546">
    <property type="entry name" value="Peptidase_M20"/>
    <property type="match status" value="1"/>
</dbReference>
<keyword evidence="2" id="KW-0464">Manganese</keyword>
<dbReference type="EMBL" id="FOEV01000001">
    <property type="protein sequence ID" value="SEP55839.1"/>
    <property type="molecule type" value="Genomic_DNA"/>
</dbReference>
<dbReference type="GO" id="GO:0019877">
    <property type="term" value="P:diaminopimelate biosynthetic process"/>
    <property type="evidence" value="ECO:0007669"/>
    <property type="project" value="UniProtKB-ARBA"/>
</dbReference>
<dbReference type="CDD" id="cd05666">
    <property type="entry name" value="M20_Acy1-like"/>
    <property type="match status" value="1"/>
</dbReference>
<evidence type="ECO:0000313" key="5">
    <source>
        <dbReference type="Proteomes" id="UP000183210"/>
    </source>
</evidence>
<dbReference type="PANTHER" id="PTHR11014">
    <property type="entry name" value="PEPTIDASE M20 FAMILY MEMBER"/>
    <property type="match status" value="1"/>
</dbReference>
<dbReference type="PANTHER" id="PTHR11014:SF63">
    <property type="entry name" value="METALLOPEPTIDASE, PUTATIVE (AFU_ORTHOLOGUE AFUA_6G09600)-RELATED"/>
    <property type="match status" value="1"/>
</dbReference>
<dbReference type="InterPro" id="IPR036264">
    <property type="entry name" value="Bact_exopeptidase_dim_dom"/>
</dbReference>